<comment type="caution">
    <text evidence="2">The sequence shown here is derived from an EMBL/GenBank/DDBJ whole genome shotgun (WGS) entry which is preliminary data.</text>
</comment>
<evidence type="ECO:0000313" key="3">
    <source>
        <dbReference type="Proteomes" id="UP000031668"/>
    </source>
</evidence>
<feature type="region of interest" description="Disordered" evidence="1">
    <location>
        <begin position="24"/>
        <end position="46"/>
    </location>
</feature>
<reference evidence="2 3" key="1">
    <citation type="journal article" date="2014" name="Genome Biol. Evol.">
        <title>The genome of the myxosporean Thelohanellus kitauei shows adaptations to nutrient acquisition within its fish host.</title>
        <authorList>
            <person name="Yang Y."/>
            <person name="Xiong J."/>
            <person name="Zhou Z."/>
            <person name="Huo F."/>
            <person name="Miao W."/>
            <person name="Ran C."/>
            <person name="Liu Y."/>
            <person name="Zhang J."/>
            <person name="Feng J."/>
            <person name="Wang M."/>
            <person name="Wang M."/>
            <person name="Wang L."/>
            <person name="Yao B."/>
        </authorList>
    </citation>
    <scope>NUCLEOTIDE SEQUENCE [LARGE SCALE GENOMIC DNA]</scope>
    <source>
        <strain evidence="2">Wuqing</strain>
    </source>
</reference>
<evidence type="ECO:0000313" key="2">
    <source>
        <dbReference type="EMBL" id="KII67685.1"/>
    </source>
</evidence>
<name>A0A0C2MU48_THEKT</name>
<keyword evidence="3" id="KW-1185">Reference proteome</keyword>
<accession>A0A0C2MU48</accession>
<dbReference type="Proteomes" id="UP000031668">
    <property type="component" value="Unassembled WGS sequence"/>
</dbReference>
<gene>
    <name evidence="2" type="ORF">RF11_07312</name>
</gene>
<protein>
    <submittedName>
        <fullName evidence="2">Uncharacterized protein</fullName>
    </submittedName>
</protein>
<sequence>MENHNQEDSTVFFSQEEMENSILQSDDQHEAASLTQDNDETIPNLPRLDPYTYLNMVEDIRLQPLRRKHANKRLYAIELNGIIVYPGEYISLIFKEKKDIETLKTYFLDELSFIVFSSSFKYPIEVGTLCRMTANQFHIKKDDVHVVAKAEEIVELYDLQSLNEDDDFDEIEEYSVDLYTYNQHKNKDVIQATGYR</sequence>
<dbReference type="EMBL" id="JWZT01003122">
    <property type="protein sequence ID" value="KII67685.1"/>
    <property type="molecule type" value="Genomic_DNA"/>
</dbReference>
<organism evidence="2 3">
    <name type="scientific">Thelohanellus kitauei</name>
    <name type="common">Myxosporean</name>
    <dbReference type="NCBI Taxonomy" id="669202"/>
    <lineage>
        <taxon>Eukaryota</taxon>
        <taxon>Metazoa</taxon>
        <taxon>Cnidaria</taxon>
        <taxon>Myxozoa</taxon>
        <taxon>Myxosporea</taxon>
        <taxon>Bivalvulida</taxon>
        <taxon>Platysporina</taxon>
        <taxon>Myxobolidae</taxon>
        <taxon>Thelohanellus</taxon>
    </lineage>
</organism>
<evidence type="ECO:0000256" key="1">
    <source>
        <dbReference type="SAM" id="MobiDB-lite"/>
    </source>
</evidence>
<proteinExistence type="predicted"/>
<dbReference type="AlphaFoldDB" id="A0A0C2MU48"/>